<sequence>MVEVLVAAPLLALFLTIAFGTLIGAIPFGPLRFGAAGALFVGLAIGAIDPRIGEGWGIVQTIGLGLFVYTVGLASGATFFKDLRKQYPIMIGAVILLIVFAGLAAVAPHCLRWGSSSKLFSSKGSWRCDCLAYVSHLAYCKRFPSLGIAQIHQVVCPI</sequence>
<keyword evidence="1" id="KW-0472">Membrane</keyword>
<reference evidence="3 4" key="1">
    <citation type="submission" date="2016-04" db="EMBL/GenBank/DDBJ databases">
        <title>First whole genome shotgun sequence of the bacterium Enteractinococcus sp. strain UASWS1574.</title>
        <authorList>
            <person name="Crovadore J."/>
            <person name="Chablais R."/>
            <person name="Lefort F."/>
        </authorList>
    </citation>
    <scope>NUCLEOTIDE SEQUENCE [LARGE SCALE GENOMIC DNA]</scope>
    <source>
        <strain evidence="3 4">UASWS1574</strain>
    </source>
</reference>
<proteinExistence type="predicted"/>
<gene>
    <name evidence="3" type="ORF">A6F49_07875</name>
</gene>
<feature type="domain" description="YidE/YbjL duplication" evidence="2">
    <location>
        <begin position="12"/>
        <end position="106"/>
    </location>
</feature>
<keyword evidence="4" id="KW-1185">Reference proteome</keyword>
<dbReference type="Proteomes" id="UP000078292">
    <property type="component" value="Unassembled WGS sequence"/>
</dbReference>
<accession>A0A1B7M0Q3</accession>
<evidence type="ECO:0000259" key="2">
    <source>
        <dbReference type="Pfam" id="PF06826"/>
    </source>
</evidence>
<dbReference type="RefSeq" id="WP_043057360.1">
    <property type="nucleotide sequence ID" value="NZ_LXEY01000015.1"/>
</dbReference>
<dbReference type="STRING" id="1837282.A6F49_07875"/>
<protein>
    <recommendedName>
        <fullName evidence="2">YidE/YbjL duplication domain-containing protein</fullName>
    </recommendedName>
</protein>
<keyword evidence="1" id="KW-1133">Transmembrane helix</keyword>
<dbReference type="Pfam" id="PF06826">
    <property type="entry name" value="Asp-Al_Ex"/>
    <property type="match status" value="1"/>
</dbReference>
<feature type="transmembrane region" description="Helical" evidence="1">
    <location>
        <begin position="89"/>
        <end position="111"/>
    </location>
</feature>
<evidence type="ECO:0000313" key="4">
    <source>
        <dbReference type="Proteomes" id="UP000078292"/>
    </source>
</evidence>
<dbReference type="AlphaFoldDB" id="A0A1B7M0Q3"/>
<dbReference type="InterPro" id="IPR006512">
    <property type="entry name" value="YidE_YbjL"/>
</dbReference>
<feature type="transmembrane region" description="Helical" evidence="1">
    <location>
        <begin position="55"/>
        <end position="77"/>
    </location>
</feature>
<comment type="caution">
    <text evidence="3">The sequence shown here is derived from an EMBL/GenBank/DDBJ whole genome shotgun (WGS) entry which is preliminary data.</text>
</comment>
<feature type="transmembrane region" description="Helical" evidence="1">
    <location>
        <begin position="30"/>
        <end position="48"/>
    </location>
</feature>
<dbReference type="OrthoDB" id="9155749at2"/>
<evidence type="ECO:0000313" key="3">
    <source>
        <dbReference type="EMBL" id="OAV61804.1"/>
    </source>
</evidence>
<dbReference type="EMBL" id="LXEY01000015">
    <property type="protein sequence ID" value="OAV61804.1"/>
    <property type="molecule type" value="Genomic_DNA"/>
</dbReference>
<evidence type="ECO:0000256" key="1">
    <source>
        <dbReference type="SAM" id="Phobius"/>
    </source>
</evidence>
<name>A0A1B7M0Q3_9MICC</name>
<organism evidence="3 4">
    <name type="scientific">Enteractinococcus helveticum</name>
    <dbReference type="NCBI Taxonomy" id="1837282"/>
    <lineage>
        <taxon>Bacteria</taxon>
        <taxon>Bacillati</taxon>
        <taxon>Actinomycetota</taxon>
        <taxon>Actinomycetes</taxon>
        <taxon>Micrococcales</taxon>
        <taxon>Micrococcaceae</taxon>
    </lineage>
</organism>
<keyword evidence="1" id="KW-0812">Transmembrane</keyword>